<dbReference type="KEGG" id="vg:29067276"/>
<reference evidence="1 2" key="1">
    <citation type="submission" date="2016-02" db="EMBL/GenBank/DDBJ databases">
        <title>Characterization of five Podoviridae phages infecting Citrobacter freundii.</title>
        <authorList>
            <person name="Hamdi S."/>
            <person name="Rousseau G.M."/>
            <person name="Labrie S.J."/>
            <person name="Saied Kourda R."/>
            <person name="Tremblay D.M."/>
            <person name="Moineau S."/>
            <person name="Ben Slama K."/>
        </authorList>
    </citation>
    <scope>NUCLEOTIDE SEQUENCE [LARGE SCALE GENOMIC DNA]</scope>
</reference>
<evidence type="ECO:0000313" key="2">
    <source>
        <dbReference type="Proteomes" id="UP000201626"/>
    </source>
</evidence>
<keyword evidence="2" id="KW-1185">Reference proteome</keyword>
<dbReference type="OrthoDB" id="37815at10239"/>
<accession>A0A172JG38</accession>
<name>A0A172JG38_9CAUD</name>
<protein>
    <submittedName>
        <fullName evidence="1">Uncharacterized protein</fullName>
    </submittedName>
</protein>
<evidence type="ECO:0000313" key="1">
    <source>
        <dbReference type="EMBL" id="AMR59470.1"/>
    </source>
</evidence>
<dbReference type="EMBL" id="KU687348">
    <property type="protein sequence ID" value="AMR59470.1"/>
    <property type="molecule type" value="Genomic_DNA"/>
</dbReference>
<dbReference type="Proteomes" id="UP000201626">
    <property type="component" value="Segment"/>
</dbReference>
<organism evidence="1 2">
    <name type="scientific">Citrobacter phage SH2</name>
    <dbReference type="NCBI Taxonomy" id="1805465"/>
    <lineage>
        <taxon>Viruses</taxon>
        <taxon>Duplodnaviria</taxon>
        <taxon>Heunggongvirae</taxon>
        <taxon>Uroviricota</taxon>
        <taxon>Caudoviricetes</taxon>
        <taxon>Autographivirales</taxon>
        <taxon>Autotranscriptaviridae</taxon>
        <taxon>Studiervirinae</taxon>
        <taxon>Teetrevirus</taxon>
        <taxon>Teetrevirus SH2</taxon>
    </lineage>
</organism>
<gene>
    <name evidence="1" type="ORF">sh2_0018</name>
</gene>
<sequence>MLHVKTVGLLMVTLCTLTGMNGASCVNIEYPQTKSVKQSYQREDVQEAVSL</sequence>
<proteinExistence type="predicted"/>
<dbReference type="RefSeq" id="YP_009289314.1">
    <property type="nucleotide sequence ID" value="NC_031092.1"/>
</dbReference>
<dbReference type="GeneID" id="29067276"/>